<dbReference type="PANTHER" id="PTHR23013">
    <property type="entry name" value="SERPENTINE RECEPTOR"/>
    <property type="match status" value="1"/>
</dbReference>
<dbReference type="OrthoDB" id="5845782at2759"/>
<keyword evidence="4" id="KW-1185">Reference proteome</keyword>
<dbReference type="EMBL" id="UYYB01008618">
    <property type="protein sequence ID" value="VDM68383.1"/>
    <property type="molecule type" value="Genomic_DNA"/>
</dbReference>
<evidence type="ECO:0000256" key="1">
    <source>
        <dbReference type="SAM" id="Phobius"/>
    </source>
</evidence>
<evidence type="ECO:0000259" key="2">
    <source>
        <dbReference type="Pfam" id="PF10328"/>
    </source>
</evidence>
<reference evidence="3 4" key="1">
    <citation type="submission" date="2018-11" db="EMBL/GenBank/DDBJ databases">
        <authorList>
            <consortium name="Pathogen Informatics"/>
        </authorList>
    </citation>
    <scope>NUCLEOTIDE SEQUENCE [LARGE SCALE GENOMIC DNA]</scope>
</reference>
<evidence type="ECO:0000313" key="3">
    <source>
        <dbReference type="EMBL" id="VDM68383.1"/>
    </source>
</evidence>
<evidence type="ECO:0000313" key="4">
    <source>
        <dbReference type="Proteomes" id="UP000270094"/>
    </source>
</evidence>
<feature type="transmembrane region" description="Helical" evidence="1">
    <location>
        <begin position="91"/>
        <end position="112"/>
    </location>
</feature>
<keyword evidence="1" id="KW-0472">Membrane</keyword>
<dbReference type="Gene3D" id="1.20.1070.10">
    <property type="entry name" value="Rhodopsin 7-helix transmembrane proteins"/>
    <property type="match status" value="1"/>
</dbReference>
<dbReference type="InterPro" id="IPR019430">
    <property type="entry name" value="7TM_GPCR_serpentine_rcpt_Srx"/>
</dbReference>
<keyword evidence="1" id="KW-1133">Transmembrane helix</keyword>
<feature type="domain" description="7TM GPCR serpentine receptor class x (Srx)" evidence="2">
    <location>
        <begin position="21"/>
        <end position="141"/>
    </location>
</feature>
<dbReference type="Proteomes" id="UP000270094">
    <property type="component" value="Unassembled WGS sequence"/>
</dbReference>
<accession>A0A3P7IKN1</accession>
<feature type="transmembrane region" description="Helical" evidence="1">
    <location>
        <begin position="56"/>
        <end position="79"/>
    </location>
</feature>
<sequence>MNDTDVGDVNIHAFAGLVMLMVSPFGVAANAYVFLNVLSRRQSRTSFLTLCASKALFNLIICIVFLVWCTPTAFLHSYYLSPVVQGLLGNFIGGMIYLGGVLTQVNVVLASVNRLIASFSIHLYNKICTLRNTLVIFSFFNIKPSKNTEM</sequence>
<name>A0A3P7IKN1_STRVU</name>
<protein>
    <recommendedName>
        <fullName evidence="2">7TM GPCR serpentine receptor class x (Srx) domain-containing protein</fullName>
    </recommendedName>
</protein>
<feature type="transmembrane region" description="Helical" evidence="1">
    <location>
        <begin position="12"/>
        <end position="35"/>
    </location>
</feature>
<organism evidence="3 4">
    <name type="scientific">Strongylus vulgaris</name>
    <name type="common">Blood worm</name>
    <dbReference type="NCBI Taxonomy" id="40348"/>
    <lineage>
        <taxon>Eukaryota</taxon>
        <taxon>Metazoa</taxon>
        <taxon>Ecdysozoa</taxon>
        <taxon>Nematoda</taxon>
        <taxon>Chromadorea</taxon>
        <taxon>Rhabditida</taxon>
        <taxon>Rhabditina</taxon>
        <taxon>Rhabditomorpha</taxon>
        <taxon>Strongyloidea</taxon>
        <taxon>Strongylidae</taxon>
        <taxon>Strongylus</taxon>
    </lineage>
</organism>
<dbReference type="SUPFAM" id="SSF81321">
    <property type="entry name" value="Family A G protein-coupled receptor-like"/>
    <property type="match status" value="1"/>
</dbReference>
<dbReference type="AlphaFoldDB" id="A0A3P7IKN1"/>
<proteinExistence type="predicted"/>
<keyword evidence="1" id="KW-0812">Transmembrane</keyword>
<dbReference type="Pfam" id="PF10328">
    <property type="entry name" value="7TM_GPCR_Srx"/>
    <property type="match status" value="1"/>
</dbReference>
<dbReference type="PANTHER" id="PTHR23013:SF13">
    <property type="entry name" value="7TM GPCR SERPENTINE RECEPTOR CLASS X (SRX) DOMAIN-CONTAINING PROTEIN-RELATED"/>
    <property type="match status" value="1"/>
</dbReference>
<gene>
    <name evidence="3" type="ORF">SVUK_LOCUS3381</name>
</gene>